<dbReference type="PANTHER" id="PTHR30349">
    <property type="entry name" value="PHAGE INTEGRASE-RELATED"/>
    <property type="match status" value="1"/>
</dbReference>
<protein>
    <submittedName>
        <fullName evidence="3">Tyrosine-type recombinase/integrase</fullName>
    </submittedName>
</protein>
<dbReference type="Gene3D" id="1.10.443.10">
    <property type="entry name" value="Intergrase catalytic core"/>
    <property type="match status" value="1"/>
</dbReference>
<evidence type="ECO:0000256" key="1">
    <source>
        <dbReference type="ARBA" id="ARBA00023172"/>
    </source>
</evidence>
<dbReference type="Pfam" id="PF00589">
    <property type="entry name" value="Phage_integrase"/>
    <property type="match status" value="1"/>
</dbReference>
<dbReference type="InterPro" id="IPR002104">
    <property type="entry name" value="Integrase_catalytic"/>
</dbReference>
<dbReference type="RefSeq" id="WP_381452531.1">
    <property type="nucleotide sequence ID" value="NZ_JBHSTQ010000011.1"/>
</dbReference>
<dbReference type="InterPro" id="IPR050090">
    <property type="entry name" value="Tyrosine_recombinase_XerCD"/>
</dbReference>
<evidence type="ECO:0000259" key="2">
    <source>
        <dbReference type="PROSITE" id="PS51898"/>
    </source>
</evidence>
<gene>
    <name evidence="3" type="ORF">ACFP7A_11040</name>
</gene>
<dbReference type="EMBL" id="JBHSTQ010000011">
    <property type="protein sequence ID" value="MFC6387141.1"/>
    <property type="molecule type" value="Genomic_DNA"/>
</dbReference>
<keyword evidence="4" id="KW-1185">Reference proteome</keyword>
<dbReference type="PANTHER" id="PTHR30349:SF64">
    <property type="entry name" value="PROPHAGE INTEGRASE INTD-RELATED"/>
    <property type="match status" value="1"/>
</dbReference>
<organism evidence="3 4">
    <name type="scientific">Sporolactobacillus kofuensis</name>
    <dbReference type="NCBI Taxonomy" id="269672"/>
    <lineage>
        <taxon>Bacteria</taxon>
        <taxon>Bacillati</taxon>
        <taxon>Bacillota</taxon>
        <taxon>Bacilli</taxon>
        <taxon>Bacillales</taxon>
        <taxon>Sporolactobacillaceae</taxon>
        <taxon>Sporolactobacillus</taxon>
    </lineage>
</organism>
<name>A0ABW1WFK8_9BACL</name>
<evidence type="ECO:0000313" key="3">
    <source>
        <dbReference type="EMBL" id="MFC6387141.1"/>
    </source>
</evidence>
<proteinExistence type="predicted"/>
<accession>A0ABW1WFK8</accession>
<evidence type="ECO:0000313" key="4">
    <source>
        <dbReference type="Proteomes" id="UP001596267"/>
    </source>
</evidence>
<dbReference type="InterPro" id="IPR013762">
    <property type="entry name" value="Integrase-like_cat_sf"/>
</dbReference>
<sequence>MAVIIKDPTYKIKTKGKVKEKAEELKFLSQTDTEKLSHYILKELKWRYISRHMILFALATGCRYSEVCGMTWDCIDLEDKTVRVNKKWDYHNAHDFGPTKTDSSRRVITIDDETIKWITHLKAEQSTQKAKLKDDPNPHNLVFVGKNYQLVTNTAVNKTLRSLADTLDIKSVTFHALRHTHASIQLYNGRSISWVSKRLGHKNIMTTYKTYVHIIDELFTRENEESNETMSKIFKVPDEKKVVSLR</sequence>
<reference evidence="4" key="1">
    <citation type="journal article" date="2019" name="Int. J. Syst. Evol. Microbiol.">
        <title>The Global Catalogue of Microorganisms (GCM) 10K type strain sequencing project: providing services to taxonomists for standard genome sequencing and annotation.</title>
        <authorList>
            <consortium name="The Broad Institute Genomics Platform"/>
            <consortium name="The Broad Institute Genome Sequencing Center for Infectious Disease"/>
            <person name="Wu L."/>
            <person name="Ma J."/>
        </authorList>
    </citation>
    <scope>NUCLEOTIDE SEQUENCE [LARGE SCALE GENOMIC DNA]</scope>
    <source>
        <strain evidence="4">CCUG 42001</strain>
    </source>
</reference>
<dbReference type="SUPFAM" id="SSF56349">
    <property type="entry name" value="DNA breaking-rejoining enzymes"/>
    <property type="match status" value="1"/>
</dbReference>
<dbReference type="CDD" id="cd01189">
    <property type="entry name" value="INT_ICEBs1_C_like"/>
    <property type="match status" value="1"/>
</dbReference>
<dbReference type="InterPro" id="IPR011010">
    <property type="entry name" value="DNA_brk_join_enz"/>
</dbReference>
<comment type="caution">
    <text evidence="3">The sequence shown here is derived from an EMBL/GenBank/DDBJ whole genome shotgun (WGS) entry which is preliminary data.</text>
</comment>
<dbReference type="Proteomes" id="UP001596267">
    <property type="component" value="Unassembled WGS sequence"/>
</dbReference>
<dbReference type="PROSITE" id="PS51898">
    <property type="entry name" value="TYR_RECOMBINASE"/>
    <property type="match status" value="1"/>
</dbReference>
<feature type="domain" description="Tyr recombinase" evidence="2">
    <location>
        <begin position="23"/>
        <end position="225"/>
    </location>
</feature>
<keyword evidence="1" id="KW-0233">DNA recombination</keyword>